<comment type="caution">
    <text evidence="1">The sequence shown here is derived from an EMBL/GenBank/DDBJ whole genome shotgun (WGS) entry which is preliminary data.</text>
</comment>
<organism evidence="1">
    <name type="scientific">marine sediment metagenome</name>
    <dbReference type="NCBI Taxonomy" id="412755"/>
    <lineage>
        <taxon>unclassified sequences</taxon>
        <taxon>metagenomes</taxon>
        <taxon>ecological metagenomes</taxon>
    </lineage>
</organism>
<feature type="non-terminal residue" evidence="1">
    <location>
        <position position="49"/>
    </location>
</feature>
<gene>
    <name evidence="1" type="ORF">S12H4_58065</name>
</gene>
<name>X1UID7_9ZZZZ</name>
<proteinExistence type="predicted"/>
<protein>
    <submittedName>
        <fullName evidence="1">Uncharacterized protein</fullName>
    </submittedName>
</protein>
<reference evidence="1" key="1">
    <citation type="journal article" date="2014" name="Front. Microbiol.">
        <title>High frequency of phylogenetically diverse reductive dehalogenase-homologous genes in deep subseafloor sedimentary metagenomes.</title>
        <authorList>
            <person name="Kawai M."/>
            <person name="Futagami T."/>
            <person name="Toyoda A."/>
            <person name="Takaki Y."/>
            <person name="Nishi S."/>
            <person name="Hori S."/>
            <person name="Arai W."/>
            <person name="Tsubouchi T."/>
            <person name="Morono Y."/>
            <person name="Uchiyama I."/>
            <person name="Ito T."/>
            <person name="Fujiyama A."/>
            <person name="Inagaki F."/>
            <person name="Takami H."/>
        </authorList>
    </citation>
    <scope>NUCLEOTIDE SEQUENCE</scope>
    <source>
        <strain evidence="1">Expedition CK06-06</strain>
    </source>
</reference>
<dbReference type="EMBL" id="BARW01037657">
    <property type="protein sequence ID" value="GAJ17218.1"/>
    <property type="molecule type" value="Genomic_DNA"/>
</dbReference>
<accession>X1UID7</accession>
<dbReference type="AlphaFoldDB" id="X1UID7"/>
<sequence>MARKKISLKYDDYVRGIHDLRPEEQLSLVEIISARLKKTVGRGGGGGGH</sequence>
<evidence type="ECO:0000313" key="1">
    <source>
        <dbReference type="EMBL" id="GAJ17218.1"/>
    </source>
</evidence>